<feature type="transmembrane region" description="Helical" evidence="6">
    <location>
        <begin position="522"/>
        <end position="547"/>
    </location>
</feature>
<evidence type="ECO:0000256" key="1">
    <source>
        <dbReference type="ARBA" id="ARBA00004651"/>
    </source>
</evidence>
<feature type="transmembrane region" description="Helical" evidence="6">
    <location>
        <begin position="826"/>
        <end position="850"/>
    </location>
</feature>
<dbReference type="RefSeq" id="WP_245972115.1">
    <property type="nucleotide sequence ID" value="NZ_JACHWI010000001.1"/>
</dbReference>
<organism evidence="8 9">
    <name type="scientific">Actinoplanes lutulentus</name>
    <dbReference type="NCBI Taxonomy" id="1287878"/>
    <lineage>
        <taxon>Bacteria</taxon>
        <taxon>Bacillati</taxon>
        <taxon>Actinomycetota</taxon>
        <taxon>Actinomycetes</taxon>
        <taxon>Micromonosporales</taxon>
        <taxon>Micromonosporaceae</taxon>
        <taxon>Actinoplanes</taxon>
    </lineage>
</organism>
<dbReference type="EMBL" id="QLMJ01000001">
    <property type="protein sequence ID" value="RAK43155.1"/>
    <property type="molecule type" value="Genomic_DNA"/>
</dbReference>
<feature type="transmembrane region" description="Helical" evidence="6">
    <location>
        <begin position="349"/>
        <end position="370"/>
    </location>
</feature>
<feature type="domain" description="ABC3 transporter permease C-terminal" evidence="7">
    <location>
        <begin position="830"/>
        <end position="941"/>
    </location>
</feature>
<dbReference type="AlphaFoldDB" id="A0A327ZLF8"/>
<feature type="transmembrane region" description="Helical" evidence="6">
    <location>
        <begin position="568"/>
        <end position="588"/>
    </location>
</feature>
<keyword evidence="3 6" id="KW-0812">Transmembrane</keyword>
<comment type="subcellular location">
    <subcellularLocation>
        <location evidence="1">Cell membrane</location>
        <topology evidence="1">Multi-pass membrane protein</topology>
    </subcellularLocation>
</comment>
<evidence type="ECO:0000313" key="9">
    <source>
        <dbReference type="Proteomes" id="UP000249341"/>
    </source>
</evidence>
<keyword evidence="2" id="KW-1003">Cell membrane</keyword>
<dbReference type="GO" id="GO:0005886">
    <property type="term" value="C:plasma membrane"/>
    <property type="evidence" value="ECO:0007669"/>
    <property type="project" value="UniProtKB-SubCell"/>
</dbReference>
<evidence type="ECO:0000313" key="8">
    <source>
        <dbReference type="EMBL" id="RAK43155.1"/>
    </source>
</evidence>
<feature type="transmembrane region" description="Helical" evidence="6">
    <location>
        <begin position="390"/>
        <end position="412"/>
    </location>
</feature>
<evidence type="ECO:0000256" key="5">
    <source>
        <dbReference type="ARBA" id="ARBA00023136"/>
    </source>
</evidence>
<feature type="transmembrane region" description="Helical" evidence="6">
    <location>
        <begin position="432"/>
        <end position="461"/>
    </location>
</feature>
<accession>A0A327ZLF8</accession>
<evidence type="ECO:0000259" key="7">
    <source>
        <dbReference type="Pfam" id="PF02687"/>
    </source>
</evidence>
<feature type="transmembrane region" description="Helical" evidence="6">
    <location>
        <begin position="920"/>
        <end position="940"/>
    </location>
</feature>
<keyword evidence="9" id="KW-1185">Reference proteome</keyword>
<sequence length="960" mass="98734">MKLPSPRWPSLRRPVLHWPVLHWPVLHWPSIRGRARADAGPLVLTAVVVAVVSALAGAVPSLLRSTADEAVRDAVRRAGSNADVTVTARWEPDDGETGRIRMPRLAEDVTALRERALNELGGGLRAALLPPVAGVITPTLKVTDGSVLRTLRLGYLSRDGGPAVTWLTGGEPGPTEEGFPEVAPSGPPWTVSIGLSETAAAAFDAEPGDHIPVADEKGNPKDVVVSGVFRPADPADPAWRLAPWLLEPVTGADGLGSTRFGGLLSAASLPDARLAFGPDDTKRTVWFSPDPDVLTWESADRIAATAVTLKATSASSSSFDTASTWNTQLDAVLRDVREQVNAASAQASVLLIAVLTVAVLVLLLAAGLVVHRRTPALAVARQRGTGLPVLAIELVIESATVALFAAGIGLAFARTLVSQSVSGNGPQPSFGVAALVAVVPVVLAAVMAAPVLAVIAAARATRDRRAPANRSARRRVARTAQMRRVAGELAVFAVVAAAFAALHQRGVQPGAAVWLPAAAPTLGVLAGALIVLRLAPVGAGFALRWAVRSTRPLAVFGASRVAETAGRVLPLVTMVVAAGLPVFAFTVAGTVEAGLRDGAWRTVGAEARLDLAPDSLASPELVRRIAGQRGVSHVVAGQVIDGARIVAEEVTVSPRLVIVDARAFRELLEDTPLPDGGALAGLESSASPSASASAPATASASALPTLFPDKSEMSDEGSSVPALVLSADGGMRVGMKLQLLRDDAPAVALTAIGTAPAIGGAPDVVLVDANALATAGMTAEPDTIWATGPGAAQAITTSGVAGDAVIRTEILRERHDAPLVSGLLRLAWASAVVMLALGLLGFTLSAAATAPDRWQTLTRLRTIGLRPRDARRVATAELLPLAAVAALAGPALGLGLAWQTLGPLALRLLTGQSADPAAHLPWPALIVVSTSFLVVALAVAPAESALRRRQHLSEVLRVGT</sequence>
<evidence type="ECO:0000256" key="3">
    <source>
        <dbReference type="ARBA" id="ARBA00022692"/>
    </source>
</evidence>
<evidence type="ECO:0000256" key="2">
    <source>
        <dbReference type="ARBA" id="ARBA00022475"/>
    </source>
</evidence>
<dbReference type="Pfam" id="PF02687">
    <property type="entry name" value="FtsX"/>
    <property type="match status" value="1"/>
</dbReference>
<feature type="transmembrane region" description="Helical" evidence="6">
    <location>
        <begin position="878"/>
        <end position="900"/>
    </location>
</feature>
<feature type="transmembrane region" description="Helical" evidence="6">
    <location>
        <begin position="482"/>
        <end position="502"/>
    </location>
</feature>
<keyword evidence="5 6" id="KW-0472">Membrane</keyword>
<proteinExistence type="predicted"/>
<evidence type="ECO:0000256" key="6">
    <source>
        <dbReference type="SAM" id="Phobius"/>
    </source>
</evidence>
<dbReference type="InterPro" id="IPR003838">
    <property type="entry name" value="ABC3_permease_C"/>
</dbReference>
<reference evidence="8 9" key="1">
    <citation type="submission" date="2018-06" db="EMBL/GenBank/DDBJ databases">
        <title>Genomic Encyclopedia of Type Strains, Phase III (KMG-III): the genomes of soil and plant-associated and newly described type strains.</title>
        <authorList>
            <person name="Whitman W."/>
        </authorList>
    </citation>
    <scope>NUCLEOTIDE SEQUENCE [LARGE SCALE GENOMIC DNA]</scope>
    <source>
        <strain evidence="8 9">CGMCC 4.7090</strain>
    </source>
</reference>
<dbReference type="Proteomes" id="UP000249341">
    <property type="component" value="Unassembled WGS sequence"/>
</dbReference>
<evidence type="ECO:0000256" key="4">
    <source>
        <dbReference type="ARBA" id="ARBA00022989"/>
    </source>
</evidence>
<comment type="caution">
    <text evidence="8">The sequence shown here is derived from an EMBL/GenBank/DDBJ whole genome shotgun (WGS) entry which is preliminary data.</text>
</comment>
<keyword evidence="4 6" id="KW-1133">Transmembrane helix</keyword>
<protein>
    <submittedName>
        <fullName evidence="8">Putative ABC transport system permease protein</fullName>
    </submittedName>
</protein>
<name>A0A327ZLF8_9ACTN</name>
<gene>
    <name evidence="8" type="ORF">B0I29_101285</name>
</gene>